<dbReference type="EMBL" id="KJ461679">
    <property type="protein sequence ID" value="AIA08940.1"/>
    <property type="molecule type" value="Genomic_DNA"/>
</dbReference>
<feature type="region of interest" description="Disordered" evidence="1">
    <location>
        <begin position="1"/>
        <end position="61"/>
    </location>
</feature>
<name>A0A059WBF0_RHIWD</name>
<protein>
    <submittedName>
        <fullName evidence="2">Uncharacterized protein</fullName>
    </submittedName>
</protein>
<proteinExistence type="predicted"/>
<feature type="compositionally biased region" description="Basic and acidic residues" evidence="1">
    <location>
        <begin position="41"/>
        <end position="54"/>
    </location>
</feature>
<organism evidence="2">
    <name type="scientific">Rhizorhabdus wittichii (strain DC-6 / KACC 16600)</name>
    <name type="common">Sphingomonas wittichii</name>
    <dbReference type="NCBI Taxonomy" id="1283312"/>
    <lineage>
        <taxon>Bacteria</taxon>
        <taxon>Pseudomonadati</taxon>
        <taxon>Pseudomonadota</taxon>
        <taxon>Alphaproteobacteria</taxon>
        <taxon>Sphingomonadales</taxon>
        <taxon>Sphingomonadaceae</taxon>
        <taxon>Rhizorhabdus</taxon>
    </lineage>
</organism>
<sequence>MDISSSLVEPHPPSPSPLPLRRVAKCRARQRARPRGAKGLDAPERRRPTQKRGEAPAASRSLSEWASCPAFDTLLGETDDVQRDAGLPQFLGEVLLDARSFADHRFDRLQVQDAVVADEGGAVALAAIEAELDDLDAARCGPGVRHGIATLGLRGGRQDHFRDARLDAVEPLPQKLAILPGLTAGERDDRTLRGELLATLPGAGGEIVAGVDHRGVERARHPAATHRREGLAGLDAVHFGGMVAHALHRLAAPLQRLAEELGVLQLGRVDLRRVIGTGEFAELLGGVVLAAFDALGDDVEAVGETPDEVGRKRLHTRVAQHVEHGLHHHLDGGSHLLRIGHVERFRRIDDAELRHLAMLDERAFISLGQILVHTRCRDVAGKIGEVVERSHKCLRTSRSLIRDWMKDEVSSDEPAGFCQGRGACPRAAQRGVGEPIFLGPERSEAKVAVP</sequence>
<reference evidence="2" key="2">
    <citation type="submission" date="2014-02" db="EMBL/GenBank/DDBJ databases">
        <authorList>
            <person name="Qing C."/>
            <person name="Jian H."/>
        </authorList>
    </citation>
    <scope>NUCLEOTIDE SEQUENCE</scope>
    <source>
        <strain evidence="2">DC-6</strain>
    </source>
</reference>
<dbReference type="AlphaFoldDB" id="A0A059WBF0"/>
<feature type="compositionally biased region" description="Basic residues" evidence="1">
    <location>
        <begin position="22"/>
        <end position="36"/>
    </location>
</feature>
<evidence type="ECO:0000313" key="2">
    <source>
        <dbReference type="EMBL" id="AIA08940.1"/>
    </source>
</evidence>
<reference evidence="2" key="1">
    <citation type="journal article" date="2014" name="Appl. Environ. Microbiol.">
        <title>Novel three-component Rieske non-heme iron oxygenase system catalyzing the N-dealkylation of chloroacetanilide herbicides in sphingomonads DC-6 and DC-2.</title>
        <authorList>
            <person name="Chen Q."/>
            <person name="Wang C.H."/>
            <person name="Deng S.K."/>
            <person name="Wu Y.D."/>
            <person name="Li Y."/>
            <person name="Yao L."/>
            <person name="Jiang J.D."/>
            <person name="Yan X."/>
            <person name="He J."/>
            <person name="Li S.P."/>
        </authorList>
    </citation>
    <scope>NUCLEOTIDE SEQUENCE</scope>
    <source>
        <strain evidence="2">DC-6</strain>
    </source>
</reference>
<evidence type="ECO:0000256" key="1">
    <source>
        <dbReference type="SAM" id="MobiDB-lite"/>
    </source>
</evidence>
<accession>A0A059WBF0</accession>